<comment type="similarity">
    <text evidence="1 2">Belongs to the TIFY/JAZ family.</text>
</comment>
<dbReference type="Pfam" id="PF06200">
    <property type="entry name" value="tify"/>
    <property type="match status" value="1"/>
</dbReference>
<accession>A0A0N7ANU4</accession>
<keyword evidence="2" id="KW-0539">Nucleus</keyword>
<gene>
    <name evidence="4" type="primary">JAZ2</name>
</gene>
<comment type="function">
    <text evidence="2">Repressor of jasmonate responses.</text>
</comment>
<proteinExistence type="evidence at transcript level"/>
<keyword evidence="2" id="KW-1184">Jasmonic acid signaling pathway</keyword>
<organism evidence="4">
    <name type="scientific">Artemisia annua</name>
    <name type="common">Sweet wormwood</name>
    <dbReference type="NCBI Taxonomy" id="35608"/>
    <lineage>
        <taxon>Eukaryota</taxon>
        <taxon>Viridiplantae</taxon>
        <taxon>Streptophyta</taxon>
        <taxon>Embryophyta</taxon>
        <taxon>Tracheophyta</taxon>
        <taxon>Spermatophyta</taxon>
        <taxon>Magnoliopsida</taxon>
        <taxon>eudicotyledons</taxon>
        <taxon>Gunneridae</taxon>
        <taxon>Pentapetalae</taxon>
        <taxon>asterids</taxon>
        <taxon>campanulids</taxon>
        <taxon>Asterales</taxon>
        <taxon>Asteraceae</taxon>
        <taxon>Asteroideae</taxon>
        <taxon>Anthemideae</taxon>
        <taxon>Artemisiinae</taxon>
        <taxon>Artemisia</taxon>
    </lineage>
</organism>
<dbReference type="PROSITE" id="PS51320">
    <property type="entry name" value="TIFY"/>
    <property type="match status" value="1"/>
</dbReference>
<dbReference type="PANTHER" id="PTHR33077">
    <property type="entry name" value="PROTEIN TIFY 4A-RELATED-RELATED"/>
    <property type="match status" value="1"/>
</dbReference>
<dbReference type="PANTHER" id="PTHR33077:SF52">
    <property type="entry name" value="PROTEIN TIFY 11D"/>
    <property type="match status" value="1"/>
</dbReference>
<feature type="domain" description="Tify" evidence="3">
    <location>
        <begin position="91"/>
        <end position="126"/>
    </location>
</feature>
<dbReference type="SMART" id="SM00979">
    <property type="entry name" value="TIFY"/>
    <property type="match status" value="1"/>
</dbReference>
<name>A0A0N7ANU4_ARTAN</name>
<dbReference type="EMBL" id="KJ652000">
    <property type="protein sequence ID" value="AJK93413.1"/>
    <property type="molecule type" value="mRNA"/>
</dbReference>
<sequence length="191" mass="21248">MSSAKQFGTMKRSSVAQTCNQLSLFLKEKSCLKDLINAKFDDTVNSPRTKMTVDLLSNMEDQGQKKVQADKSMNVGDLTNEATSARLVAVSETKTSQMTIFYNGQVVVFDNISADRARDVMLAAGSHGPNVVHEVDQPSHAQFLRKGLDLPIARRASLHKFLAKRKERAVARAPYQLHDSSPKEHKFDLNL</sequence>
<evidence type="ECO:0000259" key="3">
    <source>
        <dbReference type="PROSITE" id="PS51320"/>
    </source>
</evidence>
<evidence type="ECO:0000313" key="4">
    <source>
        <dbReference type="EMBL" id="AJK93413.1"/>
    </source>
</evidence>
<dbReference type="InterPro" id="IPR040390">
    <property type="entry name" value="TIFY/JAZ"/>
</dbReference>
<dbReference type="GO" id="GO:0009611">
    <property type="term" value="P:response to wounding"/>
    <property type="evidence" value="ECO:0007669"/>
    <property type="project" value="UniProtKB-UniRule"/>
</dbReference>
<evidence type="ECO:0000256" key="2">
    <source>
        <dbReference type="RuleBase" id="RU369065"/>
    </source>
</evidence>
<dbReference type="GO" id="GO:2000022">
    <property type="term" value="P:regulation of jasmonic acid mediated signaling pathway"/>
    <property type="evidence" value="ECO:0007669"/>
    <property type="project" value="UniProtKB-UniRule"/>
</dbReference>
<evidence type="ECO:0000256" key="1">
    <source>
        <dbReference type="ARBA" id="ARBA00008614"/>
    </source>
</evidence>
<dbReference type="GO" id="GO:0031347">
    <property type="term" value="P:regulation of defense response"/>
    <property type="evidence" value="ECO:0007669"/>
    <property type="project" value="UniProtKB-UniRule"/>
</dbReference>
<dbReference type="GO" id="GO:0005634">
    <property type="term" value="C:nucleus"/>
    <property type="evidence" value="ECO:0007669"/>
    <property type="project" value="UniProtKB-SubCell"/>
</dbReference>
<reference evidence="4" key="1">
    <citation type="submission" date="2014-04" db="EMBL/GenBank/DDBJ databases">
        <title>Cloning and characterization of four JAZ genes in Artemisia annua.</title>
        <authorList>
            <person name="Shen Q."/>
            <person name="Lu X."/>
            <person name="Tang K."/>
        </authorList>
    </citation>
    <scope>NUCLEOTIDE SEQUENCE</scope>
</reference>
<protein>
    <recommendedName>
        <fullName evidence="2">Protein TIFY</fullName>
    </recommendedName>
    <alternativeName>
        <fullName evidence="2">Jasmonate ZIM domain-containing protein</fullName>
    </alternativeName>
</protein>
<comment type="domain">
    <text evidence="2">The jas domain is required for interaction with COI1.</text>
</comment>
<dbReference type="Pfam" id="PF09425">
    <property type="entry name" value="Jas_motif"/>
    <property type="match status" value="1"/>
</dbReference>
<dbReference type="AlphaFoldDB" id="A0A0N7ANU4"/>
<dbReference type="InterPro" id="IPR018467">
    <property type="entry name" value="CCT_CS"/>
</dbReference>
<dbReference type="InterPro" id="IPR010399">
    <property type="entry name" value="Tify_dom"/>
</dbReference>
<comment type="subcellular location">
    <subcellularLocation>
        <location evidence="2">Nucleus</location>
    </subcellularLocation>
</comment>